<dbReference type="SUPFAM" id="SSF53383">
    <property type="entry name" value="PLP-dependent transferases"/>
    <property type="match status" value="1"/>
</dbReference>
<comment type="caution">
    <text evidence="8">The sequence shown here is derived from an EMBL/GenBank/DDBJ whole genome shotgun (WGS) entry which is preliminary data.</text>
</comment>
<dbReference type="InterPro" id="IPR050596">
    <property type="entry name" value="AspAT/PAT-like"/>
</dbReference>
<dbReference type="GO" id="GO:0008483">
    <property type="term" value="F:transaminase activity"/>
    <property type="evidence" value="ECO:0007669"/>
    <property type="project" value="UniProtKB-KW"/>
</dbReference>
<keyword evidence="9" id="KW-1185">Reference proteome</keyword>
<dbReference type="Gene3D" id="3.40.640.10">
    <property type="entry name" value="Type I PLP-dependent aspartate aminotransferase-like (Major domain)"/>
    <property type="match status" value="1"/>
</dbReference>
<dbReference type="InterPro" id="IPR004839">
    <property type="entry name" value="Aminotransferase_I/II_large"/>
</dbReference>
<dbReference type="EC" id="2.6.1.-" evidence="6"/>
<dbReference type="EMBL" id="JACRTB010000010">
    <property type="protein sequence ID" value="MBC8576261.1"/>
    <property type="molecule type" value="Genomic_DNA"/>
</dbReference>
<dbReference type="InterPro" id="IPR015421">
    <property type="entry name" value="PyrdxlP-dep_Trfase_major"/>
</dbReference>
<organism evidence="8 9">
    <name type="scientific">Yanshouia hominis</name>
    <dbReference type="NCBI Taxonomy" id="2763673"/>
    <lineage>
        <taxon>Bacteria</taxon>
        <taxon>Bacillati</taxon>
        <taxon>Bacillota</taxon>
        <taxon>Clostridia</taxon>
        <taxon>Eubacteriales</taxon>
        <taxon>Oscillospiraceae</taxon>
        <taxon>Yanshouia</taxon>
    </lineage>
</organism>
<proteinExistence type="inferred from homology"/>
<evidence type="ECO:0000313" key="9">
    <source>
        <dbReference type="Proteomes" id="UP000658131"/>
    </source>
</evidence>
<reference evidence="8 9" key="1">
    <citation type="submission" date="2020-08" db="EMBL/GenBank/DDBJ databases">
        <title>Genome public.</title>
        <authorList>
            <person name="Liu C."/>
            <person name="Sun Q."/>
        </authorList>
    </citation>
    <scope>NUCLEOTIDE SEQUENCE [LARGE SCALE GENOMIC DNA]</scope>
    <source>
        <strain evidence="8 9">BX1</strain>
    </source>
</reference>
<sequence length="398" mass="43229">MNTISDRILQMTPSATVELAGKVSDLKAQGVDILSFSLGEPDFQTPENIIRAADRAMEDGFTKYTAAAGLPDLREAICEKLQRDNGLRYTPGQIIVTTGAKQAIYNALMALCNPGDEVIIPTPCWVSYVEMVKLAGAVPVLVPTREEDGFTPDIQTLRAAVTGRTAAILFNSPNNPTGAVYGRETLRAIGELALEKGFWLISDEIYEKLIYDGEVHYSVAALCPEAKDRCVVINGLSKSYAMTGWRVGYAAGPAPTIKGMCSLQGHTTSNTNTIAQKAAVEALRGPQDSVTAMHDEFARRREVMIQRLNAMPGVRCADVKGAFYTFPNVSALYGKSADGRTIRDSSGLAAFLLEKAHIAVVPGVAFEAPDYLRLTYASSMREITEGMDRMERCLRTLQ</sequence>
<dbReference type="InterPro" id="IPR015424">
    <property type="entry name" value="PyrdxlP-dep_Trfase"/>
</dbReference>
<evidence type="ECO:0000256" key="6">
    <source>
        <dbReference type="RuleBase" id="RU000481"/>
    </source>
</evidence>
<dbReference type="Proteomes" id="UP000658131">
    <property type="component" value="Unassembled WGS sequence"/>
</dbReference>
<dbReference type="Pfam" id="PF00155">
    <property type="entry name" value="Aminotran_1_2"/>
    <property type="match status" value="1"/>
</dbReference>
<evidence type="ECO:0000256" key="4">
    <source>
        <dbReference type="ARBA" id="ARBA00022679"/>
    </source>
</evidence>
<accession>A0ABR7NIM7</accession>
<feature type="domain" description="Aminotransferase class I/classII large" evidence="7">
    <location>
        <begin position="32"/>
        <end position="389"/>
    </location>
</feature>
<keyword evidence="5" id="KW-0663">Pyridoxal phosphate</keyword>
<evidence type="ECO:0000256" key="5">
    <source>
        <dbReference type="ARBA" id="ARBA00022898"/>
    </source>
</evidence>
<name>A0ABR7NIM7_9FIRM</name>
<evidence type="ECO:0000256" key="2">
    <source>
        <dbReference type="ARBA" id="ARBA00007441"/>
    </source>
</evidence>
<evidence type="ECO:0000256" key="1">
    <source>
        <dbReference type="ARBA" id="ARBA00001933"/>
    </source>
</evidence>
<dbReference type="PROSITE" id="PS00105">
    <property type="entry name" value="AA_TRANSFER_CLASS_1"/>
    <property type="match status" value="1"/>
</dbReference>
<dbReference type="CDD" id="cd00609">
    <property type="entry name" value="AAT_like"/>
    <property type="match status" value="1"/>
</dbReference>
<dbReference type="PANTHER" id="PTHR46383">
    <property type="entry name" value="ASPARTATE AMINOTRANSFERASE"/>
    <property type="match status" value="1"/>
</dbReference>
<comment type="similarity">
    <text evidence="2 6">Belongs to the class-I pyridoxal-phosphate-dependent aminotransferase family.</text>
</comment>
<comment type="cofactor">
    <cofactor evidence="1 6">
        <name>pyridoxal 5'-phosphate</name>
        <dbReference type="ChEBI" id="CHEBI:597326"/>
    </cofactor>
</comment>
<dbReference type="RefSeq" id="WP_262399798.1">
    <property type="nucleotide sequence ID" value="NZ_JACRTB010000010.1"/>
</dbReference>
<gene>
    <name evidence="8" type="ORF">H8717_07565</name>
</gene>
<dbReference type="PRINTS" id="PR00753">
    <property type="entry name" value="ACCSYNTHASE"/>
</dbReference>
<keyword evidence="3 6" id="KW-0032">Aminotransferase</keyword>
<dbReference type="Gene3D" id="3.90.1150.10">
    <property type="entry name" value="Aspartate Aminotransferase, domain 1"/>
    <property type="match status" value="1"/>
</dbReference>
<dbReference type="InterPro" id="IPR015422">
    <property type="entry name" value="PyrdxlP-dep_Trfase_small"/>
</dbReference>
<evidence type="ECO:0000256" key="3">
    <source>
        <dbReference type="ARBA" id="ARBA00022576"/>
    </source>
</evidence>
<dbReference type="InterPro" id="IPR004838">
    <property type="entry name" value="NHTrfase_class1_PyrdxlP-BS"/>
</dbReference>
<dbReference type="PANTHER" id="PTHR46383:SF1">
    <property type="entry name" value="ASPARTATE AMINOTRANSFERASE"/>
    <property type="match status" value="1"/>
</dbReference>
<protein>
    <recommendedName>
        <fullName evidence="6">Aminotransferase</fullName>
        <ecNumber evidence="6">2.6.1.-</ecNumber>
    </recommendedName>
</protein>
<keyword evidence="4 6" id="KW-0808">Transferase</keyword>
<evidence type="ECO:0000259" key="7">
    <source>
        <dbReference type="Pfam" id="PF00155"/>
    </source>
</evidence>
<evidence type="ECO:0000313" key="8">
    <source>
        <dbReference type="EMBL" id="MBC8576261.1"/>
    </source>
</evidence>